<sequence length="99" mass="11080">MKRSTLAQRAPATDTISCAGYRFRLMCSGTRCGCTTFPFSLRMVEELLAARGELTYETVRRRAVKFGLGMARPIRSTAQARGAQWHLDEVVVTTNGRKH</sequence>
<proteinExistence type="predicted"/>
<comment type="caution">
    <text evidence="1">The sequence shown here is derived from an EMBL/GenBank/DDBJ whole genome shotgun (WGS) entry which is preliminary data.</text>
</comment>
<keyword evidence="2" id="KW-1185">Reference proteome</keyword>
<accession>A0ACC7NA62</accession>
<organism evidence="1 2">
    <name type="scientific">Paraburkholderia rhynchosiae</name>
    <dbReference type="NCBI Taxonomy" id="487049"/>
    <lineage>
        <taxon>Bacteria</taxon>
        <taxon>Pseudomonadati</taxon>
        <taxon>Pseudomonadota</taxon>
        <taxon>Betaproteobacteria</taxon>
        <taxon>Burkholderiales</taxon>
        <taxon>Burkholderiaceae</taxon>
        <taxon>Paraburkholderia</taxon>
    </lineage>
</organism>
<name>A0ACC7NA62_9BURK</name>
<evidence type="ECO:0000313" key="2">
    <source>
        <dbReference type="Proteomes" id="UP001629235"/>
    </source>
</evidence>
<reference evidence="1 2" key="1">
    <citation type="journal article" date="2024" name="Chem. Sci.">
        <title>Discovery of megapolipeptins by genome mining of a Burkholderiales bacteria collection.</title>
        <authorList>
            <person name="Paulo B.S."/>
            <person name="Recchia M.J.J."/>
            <person name="Lee S."/>
            <person name="Fergusson C.H."/>
            <person name="Romanowski S.B."/>
            <person name="Hernandez A."/>
            <person name="Krull N."/>
            <person name="Liu D.Y."/>
            <person name="Cavanagh H."/>
            <person name="Bos A."/>
            <person name="Gray C.A."/>
            <person name="Murphy B.T."/>
            <person name="Linington R.G."/>
            <person name="Eustaquio A.S."/>
        </authorList>
    </citation>
    <scope>NUCLEOTIDE SEQUENCE [LARGE SCALE GENOMIC DNA]</scope>
    <source>
        <strain evidence="1 2">RL18-126-BIB-B</strain>
    </source>
</reference>
<dbReference type="Proteomes" id="UP001629235">
    <property type="component" value="Unassembled WGS sequence"/>
</dbReference>
<dbReference type="EMBL" id="JAQQDW010000015">
    <property type="protein sequence ID" value="MFM0103854.1"/>
    <property type="molecule type" value="Genomic_DNA"/>
</dbReference>
<protein>
    <submittedName>
        <fullName evidence="1">Uncharacterized protein</fullName>
    </submittedName>
</protein>
<evidence type="ECO:0000313" key="1">
    <source>
        <dbReference type="EMBL" id="MFM0103854.1"/>
    </source>
</evidence>
<gene>
    <name evidence="1" type="ORF">PQR01_10310</name>
</gene>